<dbReference type="EnsemblMetazoa" id="BGLB020126-RA">
    <property type="protein sequence ID" value="BGLB020126-PA"/>
    <property type="gene ID" value="BGLB020126"/>
</dbReference>
<dbReference type="SUPFAM" id="SSF57850">
    <property type="entry name" value="RING/U-box"/>
    <property type="match status" value="1"/>
</dbReference>
<keyword evidence="2" id="KW-0479">Metal-binding</keyword>
<dbReference type="PANTHER" id="PTHR11224">
    <property type="entry name" value="MAKORIN-RELATED"/>
    <property type="match status" value="1"/>
</dbReference>
<reference evidence="7" key="1">
    <citation type="submission" date="2020-05" db="UniProtKB">
        <authorList>
            <consortium name="EnsemblMetazoa"/>
        </authorList>
    </citation>
    <scope>IDENTIFICATION</scope>
    <source>
        <strain evidence="7">BB02</strain>
    </source>
</reference>
<dbReference type="GO" id="GO:0061630">
    <property type="term" value="F:ubiquitin protein ligase activity"/>
    <property type="evidence" value="ECO:0007669"/>
    <property type="project" value="InterPro"/>
</dbReference>
<dbReference type="SMART" id="SM00184">
    <property type="entry name" value="RING"/>
    <property type="match status" value="1"/>
</dbReference>
<dbReference type="InterPro" id="IPR001841">
    <property type="entry name" value="Znf_RING"/>
</dbReference>
<dbReference type="KEGG" id="bgt:106078134"/>
<proteinExistence type="predicted"/>
<protein>
    <recommendedName>
        <fullName evidence="6">RING-type domain-containing protein</fullName>
    </recommendedName>
</protein>
<dbReference type="OrthoDB" id="411372at2759"/>
<sequence length="118" mass="14191">MHRLHPFDPDLHLKVCLAKHLEQSHHMECNICFESFKDTKYAFGIQENCNHCFCIQCLRLWRQKDEMVNYRSCPVCRTPSGDILKFPLWFTCSLSKKLMFACKKRTLALEKYYRYVAY</sequence>
<name>A0A2C9KIM0_BIOGL</name>
<accession>A0A2C9KIM0</accession>
<evidence type="ECO:0000313" key="7">
    <source>
        <dbReference type="EnsemblMetazoa" id="BGLB020126-PA"/>
    </source>
</evidence>
<dbReference type="GO" id="GO:0000209">
    <property type="term" value="P:protein polyubiquitination"/>
    <property type="evidence" value="ECO:0007669"/>
    <property type="project" value="InterPro"/>
</dbReference>
<evidence type="ECO:0000259" key="6">
    <source>
        <dbReference type="PROSITE" id="PS50089"/>
    </source>
</evidence>
<gene>
    <name evidence="7" type="primary">106078134</name>
</gene>
<keyword evidence="4" id="KW-0862">Zinc</keyword>
<keyword evidence="3 5" id="KW-0863">Zinc-finger</keyword>
<feature type="domain" description="RING-type" evidence="6">
    <location>
        <begin position="29"/>
        <end position="77"/>
    </location>
</feature>
<dbReference type="GO" id="GO:0008270">
    <property type="term" value="F:zinc ion binding"/>
    <property type="evidence" value="ECO:0007669"/>
    <property type="project" value="UniProtKB-KW"/>
</dbReference>
<dbReference type="Proteomes" id="UP000076420">
    <property type="component" value="Unassembled WGS sequence"/>
</dbReference>
<dbReference type="Gene3D" id="3.30.40.10">
    <property type="entry name" value="Zinc/RING finger domain, C3HC4 (zinc finger)"/>
    <property type="match status" value="1"/>
</dbReference>
<evidence type="ECO:0000256" key="1">
    <source>
        <dbReference type="ARBA" id="ARBA00022679"/>
    </source>
</evidence>
<dbReference type="InterPro" id="IPR017907">
    <property type="entry name" value="Znf_RING_CS"/>
</dbReference>
<dbReference type="InterPro" id="IPR013083">
    <property type="entry name" value="Znf_RING/FYVE/PHD"/>
</dbReference>
<keyword evidence="1" id="KW-0808">Transferase</keyword>
<dbReference type="PROSITE" id="PS50089">
    <property type="entry name" value="ZF_RING_2"/>
    <property type="match status" value="1"/>
</dbReference>
<evidence type="ECO:0000313" key="8">
    <source>
        <dbReference type="Proteomes" id="UP000076420"/>
    </source>
</evidence>
<organism evidence="7 8">
    <name type="scientific">Biomphalaria glabrata</name>
    <name type="common">Bloodfluke planorb</name>
    <name type="synonym">Freshwater snail</name>
    <dbReference type="NCBI Taxonomy" id="6526"/>
    <lineage>
        <taxon>Eukaryota</taxon>
        <taxon>Metazoa</taxon>
        <taxon>Spiralia</taxon>
        <taxon>Lophotrochozoa</taxon>
        <taxon>Mollusca</taxon>
        <taxon>Gastropoda</taxon>
        <taxon>Heterobranchia</taxon>
        <taxon>Euthyneura</taxon>
        <taxon>Panpulmonata</taxon>
        <taxon>Hygrophila</taxon>
        <taxon>Lymnaeoidea</taxon>
        <taxon>Planorbidae</taxon>
        <taxon>Biomphalaria</taxon>
    </lineage>
</organism>
<dbReference type="VEuPathDB" id="VectorBase:BGLB020126"/>
<evidence type="ECO:0000256" key="4">
    <source>
        <dbReference type="ARBA" id="ARBA00022833"/>
    </source>
</evidence>
<dbReference type="PANTHER" id="PTHR11224:SF10">
    <property type="entry name" value="IP09428P-RELATED"/>
    <property type="match status" value="1"/>
</dbReference>
<dbReference type="AlphaFoldDB" id="A0A2C9KIM0"/>
<evidence type="ECO:0000256" key="5">
    <source>
        <dbReference type="PROSITE-ProRule" id="PRU00175"/>
    </source>
</evidence>
<evidence type="ECO:0000256" key="3">
    <source>
        <dbReference type="ARBA" id="ARBA00022771"/>
    </source>
</evidence>
<dbReference type="STRING" id="6526.A0A2C9KIM0"/>
<evidence type="ECO:0000256" key="2">
    <source>
        <dbReference type="ARBA" id="ARBA00022723"/>
    </source>
</evidence>
<dbReference type="InterPro" id="IPR045072">
    <property type="entry name" value="MKRN-like"/>
</dbReference>
<dbReference type="VEuPathDB" id="VectorBase:BGLAX_032279"/>
<dbReference type="PROSITE" id="PS00518">
    <property type="entry name" value="ZF_RING_1"/>
    <property type="match status" value="1"/>
</dbReference>
<dbReference type="Pfam" id="PF13639">
    <property type="entry name" value="zf-RING_2"/>
    <property type="match status" value="1"/>
</dbReference>